<dbReference type="InterPro" id="IPR023346">
    <property type="entry name" value="Lysozyme-like_dom_sf"/>
</dbReference>
<dbReference type="KEGG" id="cja:CJA_2053"/>
<dbReference type="PROSITE" id="PS00922">
    <property type="entry name" value="TRANSGLYCOSYLASE"/>
    <property type="match status" value="1"/>
</dbReference>
<organism evidence="5 6">
    <name type="scientific">Cellvibrio japonicus (strain Ueda107)</name>
    <name type="common">Pseudomonas fluorescens subsp. cellulosa</name>
    <dbReference type="NCBI Taxonomy" id="498211"/>
    <lineage>
        <taxon>Bacteria</taxon>
        <taxon>Pseudomonadati</taxon>
        <taxon>Pseudomonadota</taxon>
        <taxon>Gammaproteobacteria</taxon>
        <taxon>Cellvibrionales</taxon>
        <taxon>Cellvibrionaceae</taxon>
        <taxon>Cellvibrio</taxon>
    </lineage>
</organism>
<dbReference type="PROSITE" id="PS51257">
    <property type="entry name" value="PROKAR_LIPOPROTEIN"/>
    <property type="match status" value="1"/>
</dbReference>
<dbReference type="OrthoDB" id="9815002at2"/>
<feature type="signal peptide" evidence="3">
    <location>
        <begin position="1"/>
        <end position="23"/>
    </location>
</feature>
<evidence type="ECO:0000256" key="2">
    <source>
        <dbReference type="SAM" id="MobiDB-lite"/>
    </source>
</evidence>
<reference evidence="5 6" key="1">
    <citation type="journal article" date="2008" name="J. Bacteriol.">
        <title>Insights into plant cell wall degradation from the genome sequence of the soil bacterium Cellvibrio japonicus.</title>
        <authorList>
            <person name="Deboy R.T."/>
            <person name="Mongodin E.F."/>
            <person name="Fouts D.E."/>
            <person name="Tailford L.E."/>
            <person name="Khouri H."/>
            <person name="Emerson J.B."/>
            <person name="Mohamoud Y."/>
            <person name="Watkins K."/>
            <person name="Henrissat B."/>
            <person name="Gilbert H.J."/>
            <person name="Nelson K.E."/>
        </authorList>
    </citation>
    <scope>NUCLEOTIDE SEQUENCE [LARGE SCALE GENOMIC DNA]</scope>
    <source>
        <strain evidence="5 6">Ueda107</strain>
    </source>
</reference>
<dbReference type="RefSeq" id="WP_012487660.1">
    <property type="nucleotide sequence ID" value="NC_010995.1"/>
</dbReference>
<dbReference type="EMBL" id="CP000934">
    <property type="protein sequence ID" value="ACE85097.1"/>
    <property type="molecule type" value="Genomic_DNA"/>
</dbReference>
<dbReference type="Pfam" id="PF01464">
    <property type="entry name" value="SLT"/>
    <property type="match status" value="1"/>
</dbReference>
<evidence type="ECO:0000256" key="3">
    <source>
        <dbReference type="SAM" id="SignalP"/>
    </source>
</evidence>
<accession>B3PHQ2</accession>
<dbReference type="GO" id="GO:0016798">
    <property type="term" value="F:hydrolase activity, acting on glycosyl bonds"/>
    <property type="evidence" value="ECO:0007669"/>
    <property type="project" value="UniProtKB-KW"/>
</dbReference>
<feature type="domain" description="LysM" evidence="4">
    <location>
        <begin position="339"/>
        <end position="382"/>
    </location>
</feature>
<evidence type="ECO:0000313" key="5">
    <source>
        <dbReference type="EMBL" id="ACE85097.1"/>
    </source>
</evidence>
<keyword evidence="6" id="KW-1185">Reference proteome</keyword>
<dbReference type="GO" id="GO:0016020">
    <property type="term" value="C:membrane"/>
    <property type="evidence" value="ECO:0007669"/>
    <property type="project" value="InterPro"/>
</dbReference>
<dbReference type="eggNOG" id="COG0741">
    <property type="taxonomic scope" value="Bacteria"/>
</dbReference>
<evidence type="ECO:0000256" key="1">
    <source>
        <dbReference type="ARBA" id="ARBA00007734"/>
    </source>
</evidence>
<dbReference type="PANTHER" id="PTHR33734:SF22">
    <property type="entry name" value="MEMBRANE-BOUND LYTIC MUREIN TRANSGLYCOSYLASE D"/>
    <property type="match status" value="1"/>
</dbReference>
<feature type="domain" description="LysM" evidence="4">
    <location>
        <begin position="411"/>
        <end position="455"/>
    </location>
</feature>
<dbReference type="HOGENOM" id="CLU_009520_1_4_6"/>
<comment type="similarity">
    <text evidence="1">Belongs to the transglycosylase Slt family.</text>
</comment>
<dbReference type="InterPro" id="IPR000189">
    <property type="entry name" value="Transglyc_AS"/>
</dbReference>
<keyword evidence="5" id="KW-0378">Hydrolase</keyword>
<dbReference type="CAZy" id="GH23">
    <property type="family name" value="Glycoside Hydrolase Family 23"/>
</dbReference>
<keyword evidence="3" id="KW-0732">Signal</keyword>
<dbReference type="eggNOG" id="COG1388">
    <property type="taxonomic scope" value="Bacteria"/>
</dbReference>
<dbReference type="PROSITE" id="PS51782">
    <property type="entry name" value="LYSM"/>
    <property type="match status" value="3"/>
</dbReference>
<evidence type="ECO:0000259" key="4">
    <source>
        <dbReference type="PROSITE" id="PS51782"/>
    </source>
</evidence>
<name>B3PHQ2_CELJU</name>
<dbReference type="SUPFAM" id="SSF53955">
    <property type="entry name" value="Lysozyme-like"/>
    <property type="match status" value="1"/>
</dbReference>
<dbReference type="InterPro" id="IPR008258">
    <property type="entry name" value="Transglycosylase_SLT_dom_1"/>
</dbReference>
<keyword evidence="5" id="KW-0326">Glycosidase</keyword>
<dbReference type="SUPFAM" id="SSF54106">
    <property type="entry name" value="LysM domain"/>
    <property type="match status" value="3"/>
</dbReference>
<dbReference type="SMART" id="SM00257">
    <property type="entry name" value="LysM"/>
    <property type="match status" value="3"/>
</dbReference>
<dbReference type="AlphaFoldDB" id="B3PHQ2"/>
<dbReference type="STRING" id="498211.CJA_2053"/>
<gene>
    <name evidence="5" type="primary">lmt23B</name>
    <name evidence="5" type="ordered locus">CJA_2053</name>
</gene>
<dbReference type="PANTHER" id="PTHR33734">
    <property type="entry name" value="LYSM DOMAIN-CONTAINING GPI-ANCHORED PROTEIN 2"/>
    <property type="match status" value="1"/>
</dbReference>
<feature type="domain" description="LysM" evidence="4">
    <location>
        <begin position="469"/>
        <end position="513"/>
    </location>
</feature>
<dbReference type="GO" id="GO:0008932">
    <property type="term" value="F:lytic endotransglycosylase activity"/>
    <property type="evidence" value="ECO:0007669"/>
    <property type="project" value="TreeGrafter"/>
</dbReference>
<dbReference type="CAZy" id="CBM50">
    <property type="family name" value="Carbohydrate-Binding Module Family 50"/>
</dbReference>
<dbReference type="EC" id="3.2.1.-" evidence="5"/>
<dbReference type="Gene3D" id="1.10.530.10">
    <property type="match status" value="1"/>
</dbReference>
<feature type="compositionally biased region" description="Low complexity" evidence="2">
    <location>
        <begin position="37"/>
        <end position="47"/>
    </location>
</feature>
<feature type="region of interest" description="Disordered" evidence="2">
    <location>
        <begin position="33"/>
        <end position="61"/>
    </location>
</feature>
<sequence>MKICNRPPFWTRYLALVCLFSLAACSNLQTAKESATHKTPAPAPVAKTKTKKEDNNKPEEKAEANLWEELPKGFGLPQVEDSKVSNYLRWYSNNQRYIDKIAEQSKPYLYYVKSELAANNMPLELALLPIVESAYNPLANSPSKAAGIWQFMPHTGRSFGLQQNQWYDGRRDLVASTDAAIRYLSRLHNMFDGDWFLAIAAYNAGEGTVKRAIAKNQRAGKKADFWSLPLSQQTQSYVPQLLALSKVVATPHKYDLSFQPIVDAPYFTRIDIPGPIDMAQAARIANLNPQDLRLLNAGHIKWITAAPGTKELLVPVADAPALALALEQLPTLGPIKTESNYRVKSGDTLGAIARRFGTSVAAIQKVNHLTNTNLRIGQELAIPGQAIIESSYIAQIEKELAAKQSQAVTNRYYTVKSGDNLWSIAKKHGVKLASLLKWNKLDAKSALKPGQKLVVAQSAGYATSKDGKITYRIQPGDTLYTIASRFDVSQKDLLSWNKVKDESYIHPGQELTIYRVAQN</sequence>
<dbReference type="Proteomes" id="UP000001036">
    <property type="component" value="Chromosome"/>
</dbReference>
<dbReference type="Pfam" id="PF01476">
    <property type="entry name" value="LysM"/>
    <property type="match status" value="3"/>
</dbReference>
<dbReference type="Gene3D" id="3.10.350.10">
    <property type="entry name" value="LysM domain"/>
    <property type="match status" value="3"/>
</dbReference>
<protein>
    <submittedName>
        <fullName evidence="5">Lytic murein transglycosylase, putative, lmt23B</fullName>
        <ecNumber evidence="5">3.2.1.-</ecNumber>
    </submittedName>
</protein>
<feature type="compositionally biased region" description="Basic and acidic residues" evidence="2">
    <location>
        <begin position="51"/>
        <end position="61"/>
    </location>
</feature>
<proteinExistence type="inferred from homology"/>
<dbReference type="InterPro" id="IPR036779">
    <property type="entry name" value="LysM_dom_sf"/>
</dbReference>
<dbReference type="CDD" id="cd16894">
    <property type="entry name" value="MltD-like"/>
    <property type="match status" value="1"/>
</dbReference>
<dbReference type="CDD" id="cd00118">
    <property type="entry name" value="LysM"/>
    <property type="match status" value="3"/>
</dbReference>
<evidence type="ECO:0000313" key="6">
    <source>
        <dbReference type="Proteomes" id="UP000001036"/>
    </source>
</evidence>
<dbReference type="InterPro" id="IPR018392">
    <property type="entry name" value="LysM"/>
</dbReference>
<dbReference type="GO" id="GO:0000270">
    <property type="term" value="P:peptidoglycan metabolic process"/>
    <property type="evidence" value="ECO:0007669"/>
    <property type="project" value="InterPro"/>
</dbReference>
<feature type="chain" id="PRO_5002793945" evidence="3">
    <location>
        <begin position="24"/>
        <end position="519"/>
    </location>
</feature>